<evidence type="ECO:0000313" key="4">
    <source>
        <dbReference type="EMBL" id="MFC4199107.1"/>
    </source>
</evidence>
<evidence type="ECO:0000256" key="1">
    <source>
        <dbReference type="SAM" id="Coils"/>
    </source>
</evidence>
<organism evidence="4 5">
    <name type="scientific">Pedobacter jamesrossensis</name>
    <dbReference type="NCBI Taxonomy" id="1908238"/>
    <lineage>
        <taxon>Bacteria</taxon>
        <taxon>Pseudomonadati</taxon>
        <taxon>Bacteroidota</taxon>
        <taxon>Sphingobacteriia</taxon>
        <taxon>Sphingobacteriales</taxon>
        <taxon>Sphingobacteriaceae</taxon>
        <taxon>Pedobacter</taxon>
    </lineage>
</organism>
<reference evidence="5" key="1">
    <citation type="journal article" date="2019" name="Int. J. Syst. Evol. Microbiol.">
        <title>The Global Catalogue of Microorganisms (GCM) 10K type strain sequencing project: providing services to taxonomists for standard genome sequencing and annotation.</title>
        <authorList>
            <consortium name="The Broad Institute Genomics Platform"/>
            <consortium name="The Broad Institute Genome Sequencing Center for Infectious Disease"/>
            <person name="Wu L."/>
            <person name="Ma J."/>
        </authorList>
    </citation>
    <scope>NUCLEOTIDE SEQUENCE [LARGE SCALE GENOMIC DNA]</scope>
    <source>
        <strain evidence="5">CCM 8689</strain>
    </source>
</reference>
<comment type="caution">
    <text evidence="4">The sequence shown here is derived from an EMBL/GenBank/DDBJ whole genome shotgun (WGS) entry which is preliminary data.</text>
</comment>
<feature type="chain" id="PRO_5045377282" description="Seryl-tRNA synthetase" evidence="3">
    <location>
        <begin position="24"/>
        <end position="104"/>
    </location>
</feature>
<accession>A0ABV8NUD0</accession>
<protein>
    <recommendedName>
        <fullName evidence="6">Seryl-tRNA synthetase</fullName>
    </recommendedName>
</protein>
<dbReference type="EMBL" id="JBHSBY010000145">
    <property type="protein sequence ID" value="MFC4199107.1"/>
    <property type="molecule type" value="Genomic_DNA"/>
</dbReference>
<feature type="transmembrane region" description="Helical" evidence="2">
    <location>
        <begin position="84"/>
        <end position="103"/>
    </location>
</feature>
<evidence type="ECO:0008006" key="6">
    <source>
        <dbReference type="Google" id="ProtNLM"/>
    </source>
</evidence>
<keyword evidence="2" id="KW-0472">Membrane</keyword>
<name>A0ABV8NUD0_9SPHI</name>
<feature type="coiled-coil region" evidence="1">
    <location>
        <begin position="58"/>
        <end position="85"/>
    </location>
</feature>
<evidence type="ECO:0000256" key="2">
    <source>
        <dbReference type="SAM" id="Phobius"/>
    </source>
</evidence>
<proteinExistence type="predicted"/>
<dbReference type="RefSeq" id="WP_378963161.1">
    <property type="nucleotide sequence ID" value="NZ_JBHRXC010000016.1"/>
</dbReference>
<sequence>MKKFIYTLALIFTLGISFNSVQAANKPAKNPTELTAEETVKLERIKTRVEEIREMDKSNLTKAERKALRSELKELKNQARAVSGGVYLSVGAIIIIILLLILIL</sequence>
<dbReference type="Proteomes" id="UP001595792">
    <property type="component" value="Unassembled WGS sequence"/>
</dbReference>
<keyword evidence="5" id="KW-1185">Reference proteome</keyword>
<keyword evidence="1" id="KW-0175">Coiled coil</keyword>
<feature type="signal peptide" evidence="3">
    <location>
        <begin position="1"/>
        <end position="23"/>
    </location>
</feature>
<evidence type="ECO:0000256" key="3">
    <source>
        <dbReference type="SAM" id="SignalP"/>
    </source>
</evidence>
<keyword evidence="2" id="KW-0812">Transmembrane</keyword>
<gene>
    <name evidence="4" type="ORF">ACFOUY_20540</name>
</gene>
<keyword evidence="2" id="KW-1133">Transmembrane helix</keyword>
<keyword evidence="3" id="KW-0732">Signal</keyword>
<evidence type="ECO:0000313" key="5">
    <source>
        <dbReference type="Proteomes" id="UP001595792"/>
    </source>
</evidence>